<sequence length="453" mass="51321">PKDKETNFGWRPFFQEGSSIAEKFPPNPPADHERDHETGADTLPAQPDNPKDASLKVVALELEEPGPTWVNLFYDLAWTATFASLTHNNNTDGLWGINGIAGTLYSVIWAPGPGLEGPIVYNVGCAALIITFIAYLYFESPTDTDISGLEDNRRSGYWMFCHLPLLLSIILLLIGVKKQFSLSCILSTATTMFQVVEEAINDEQLRLNYISAQTNMTIKNYLLRRGIVWQDEYDQLVARLTNGYTLDLTWSDEQKTEFYAWNYRISLKILVSTFNMFSGDHGSISNSTKSKIEDYYRNETWSLRDYYDNNTKSKPRESLQYFQILTEILYPSIQSARYIVLFAGLILISLGVLNIIHSGSGIQSSSFRKWAVISRIVMGILVICLLFLNVGGSQTLWIWPDEKKDQAGVFRWMLACWVLPTIALAFVTEGVIETALAKCYTNEQKRKKKTLGQ</sequence>
<accession>A0A8H2XID9</accession>
<reference evidence="3" key="1">
    <citation type="submission" date="2021-01" db="EMBL/GenBank/DDBJ databases">
        <authorList>
            <person name="Kaushik A."/>
        </authorList>
    </citation>
    <scope>NUCLEOTIDE SEQUENCE</scope>
    <source>
        <strain evidence="3">AG1-1A</strain>
    </source>
</reference>
<dbReference type="EMBL" id="CAJMWR010001497">
    <property type="protein sequence ID" value="CAE6427432.1"/>
    <property type="molecule type" value="Genomic_DNA"/>
</dbReference>
<feature type="transmembrane region" description="Helical" evidence="2">
    <location>
        <begin position="157"/>
        <end position="176"/>
    </location>
</feature>
<evidence type="ECO:0000256" key="1">
    <source>
        <dbReference type="SAM" id="MobiDB-lite"/>
    </source>
</evidence>
<gene>
    <name evidence="3" type="ORF">RDB_LOCUS61583</name>
</gene>
<dbReference type="AlphaFoldDB" id="A0A8H2XID9"/>
<feature type="transmembrane region" description="Helical" evidence="2">
    <location>
        <begin position="93"/>
        <end position="112"/>
    </location>
</feature>
<feature type="transmembrane region" description="Helical" evidence="2">
    <location>
        <begin position="119"/>
        <end position="137"/>
    </location>
</feature>
<proteinExistence type="predicted"/>
<evidence type="ECO:0000313" key="4">
    <source>
        <dbReference type="Proteomes" id="UP000663840"/>
    </source>
</evidence>
<keyword evidence="2" id="KW-0472">Membrane</keyword>
<feature type="transmembrane region" description="Helical" evidence="2">
    <location>
        <begin position="338"/>
        <end position="356"/>
    </location>
</feature>
<dbReference type="Proteomes" id="UP000663840">
    <property type="component" value="Unassembled WGS sequence"/>
</dbReference>
<name>A0A8H2XID9_9AGAM</name>
<evidence type="ECO:0000256" key="2">
    <source>
        <dbReference type="SAM" id="Phobius"/>
    </source>
</evidence>
<organism evidence="3 4">
    <name type="scientific">Rhizoctonia solani</name>
    <dbReference type="NCBI Taxonomy" id="456999"/>
    <lineage>
        <taxon>Eukaryota</taxon>
        <taxon>Fungi</taxon>
        <taxon>Dikarya</taxon>
        <taxon>Basidiomycota</taxon>
        <taxon>Agaricomycotina</taxon>
        <taxon>Agaricomycetes</taxon>
        <taxon>Cantharellales</taxon>
        <taxon>Ceratobasidiaceae</taxon>
        <taxon>Rhizoctonia</taxon>
    </lineage>
</organism>
<feature type="transmembrane region" description="Helical" evidence="2">
    <location>
        <begin position="376"/>
        <end position="397"/>
    </location>
</feature>
<feature type="non-terminal residue" evidence="3">
    <location>
        <position position="1"/>
    </location>
</feature>
<evidence type="ECO:0000313" key="3">
    <source>
        <dbReference type="EMBL" id="CAE6427432.1"/>
    </source>
</evidence>
<feature type="compositionally biased region" description="Basic and acidic residues" evidence="1">
    <location>
        <begin position="30"/>
        <end position="39"/>
    </location>
</feature>
<keyword evidence="2" id="KW-1133">Transmembrane helix</keyword>
<protein>
    <submittedName>
        <fullName evidence="3">Uncharacterized protein</fullName>
    </submittedName>
</protein>
<feature type="region of interest" description="Disordered" evidence="1">
    <location>
        <begin position="17"/>
        <end position="50"/>
    </location>
</feature>
<feature type="transmembrane region" description="Helical" evidence="2">
    <location>
        <begin position="409"/>
        <end position="427"/>
    </location>
</feature>
<comment type="caution">
    <text evidence="3">The sequence shown here is derived from an EMBL/GenBank/DDBJ whole genome shotgun (WGS) entry which is preliminary data.</text>
</comment>
<keyword evidence="2" id="KW-0812">Transmembrane</keyword>